<organism evidence="4 5">
    <name type="scientific">Volvox africanus</name>
    <dbReference type="NCBI Taxonomy" id="51714"/>
    <lineage>
        <taxon>Eukaryota</taxon>
        <taxon>Viridiplantae</taxon>
        <taxon>Chlorophyta</taxon>
        <taxon>core chlorophytes</taxon>
        <taxon>Chlorophyceae</taxon>
        <taxon>CS clade</taxon>
        <taxon>Chlamydomonadales</taxon>
        <taxon>Volvocaceae</taxon>
        <taxon>Volvox</taxon>
    </lineage>
</organism>
<feature type="compositionally biased region" description="Pro residues" evidence="1">
    <location>
        <begin position="59"/>
        <end position="74"/>
    </location>
</feature>
<comment type="caution">
    <text evidence="4">The sequence shown here is derived from an EMBL/GenBank/DDBJ whole genome shotgun (WGS) entry which is preliminary data.</text>
</comment>
<dbReference type="Proteomes" id="UP000747399">
    <property type="component" value="Unassembled WGS sequence"/>
</dbReference>
<gene>
    <name evidence="4" type="ORF">Vafri_6772</name>
</gene>
<name>A0A8J4AZS3_9CHLO</name>
<dbReference type="Pfam" id="PF05548">
    <property type="entry name" value="Peptidase_M11"/>
    <property type="match status" value="1"/>
</dbReference>
<dbReference type="PANTHER" id="PTHR24216">
    <property type="entry name" value="PAXILLIN-RELATED"/>
    <property type="match status" value="1"/>
</dbReference>
<feature type="chain" id="PRO_5035159479" description="Peptidase M11 gametolysin domain-containing protein" evidence="2">
    <location>
        <begin position="33"/>
        <end position="659"/>
    </location>
</feature>
<evidence type="ECO:0000259" key="3">
    <source>
        <dbReference type="Pfam" id="PF05548"/>
    </source>
</evidence>
<dbReference type="PRINTS" id="PR01217">
    <property type="entry name" value="PRICHEXTENSN"/>
</dbReference>
<accession>A0A8J4AZS3</accession>
<feature type="region of interest" description="Disordered" evidence="1">
    <location>
        <begin position="553"/>
        <end position="659"/>
    </location>
</feature>
<evidence type="ECO:0000256" key="1">
    <source>
        <dbReference type="SAM" id="MobiDB-lite"/>
    </source>
</evidence>
<dbReference type="EMBL" id="BNCO01000009">
    <property type="protein sequence ID" value="GIL50640.1"/>
    <property type="molecule type" value="Genomic_DNA"/>
</dbReference>
<keyword evidence="5" id="KW-1185">Reference proteome</keyword>
<feature type="domain" description="Peptidase M11 gametolysin" evidence="3">
    <location>
        <begin position="185"/>
        <end position="483"/>
    </location>
</feature>
<feature type="region of interest" description="Disordered" evidence="1">
    <location>
        <begin position="56"/>
        <end position="76"/>
    </location>
</feature>
<feature type="compositionally biased region" description="Pro residues" evidence="1">
    <location>
        <begin position="567"/>
        <end position="607"/>
    </location>
</feature>
<dbReference type="InterPro" id="IPR008752">
    <property type="entry name" value="Peptidase_M11"/>
</dbReference>
<proteinExistence type="predicted"/>
<sequence>MAARSSTGLAPTALAALVCFGFIVLLPPACYGEEAANNDSGQRSLLFKKEALKLRRPPRLPPNIPDAPEPPSSPSPVKYLEGELDVIISERETLITVLRHANGYPTSVIMEKAEALQYAGQLIRVRVVEDTPSTSETETSSSHLMALSNDNGAVRVTVVQSFGYAGKDEDIPKEEIAFRQPMTIHSIIYLVSACNSTNYFTEASFRKFWVNGPSTKPLDNTMQNYFSYCSQGAASMTNATQHVFEVTIPCTGSLKGFGLLDFDLINYCGISELSAYQYYAESYAMEKYPQLKDLDYVKQRIVVMPEGLGGICAWGGAASLGCEGTRCHVWIVGRVKEGKRTYMHEMLHNFYLDHSGREGFKWEYADDTCVMGSGDTCLNAANAWHMGWIEPVPGADLNGSTLLLGRKKTFVLPNQNQAVQSIIRVYPTWSFTGTEKPDAEYALANAYYISFRFGQTNFESFSTQPWDYRDNRVYVYAYQGTRHPSSWVRSSLKAMLGPNETYMAPMPVGLVVRVNYITANASATVTVCRSGGPNEAQGGNSCADGLDNDCDGLVDYDDPDCNGVLPSPSPPPPPPSPSPPKPRSPPPSPRPPPRRPPSPRPPSPTPKAPQRSSPIKSPSPPRSLMKKKLPPPARLSPPKPSPPPSIKPSSPKPSLKPQP</sequence>
<reference evidence="4" key="1">
    <citation type="journal article" date="2021" name="Proc. Natl. Acad. Sci. U.S.A.">
        <title>Three genomes in the algal genus Volvox reveal the fate of a haploid sex-determining region after a transition to homothallism.</title>
        <authorList>
            <person name="Yamamoto K."/>
            <person name="Hamaji T."/>
            <person name="Kawai-Toyooka H."/>
            <person name="Matsuzaki R."/>
            <person name="Takahashi F."/>
            <person name="Nishimura Y."/>
            <person name="Kawachi M."/>
            <person name="Noguchi H."/>
            <person name="Minakuchi Y."/>
            <person name="Umen J.G."/>
            <person name="Toyoda A."/>
            <person name="Nozaki H."/>
        </authorList>
    </citation>
    <scope>NUCLEOTIDE SEQUENCE</scope>
    <source>
        <strain evidence="4">NIES-3780</strain>
    </source>
</reference>
<protein>
    <recommendedName>
        <fullName evidence="3">Peptidase M11 gametolysin domain-containing protein</fullName>
    </recommendedName>
</protein>
<feature type="compositionally biased region" description="Pro residues" evidence="1">
    <location>
        <begin position="630"/>
        <end position="659"/>
    </location>
</feature>
<evidence type="ECO:0000256" key="2">
    <source>
        <dbReference type="SAM" id="SignalP"/>
    </source>
</evidence>
<dbReference type="AlphaFoldDB" id="A0A8J4AZS3"/>
<evidence type="ECO:0000313" key="4">
    <source>
        <dbReference type="EMBL" id="GIL50640.1"/>
    </source>
</evidence>
<evidence type="ECO:0000313" key="5">
    <source>
        <dbReference type="Proteomes" id="UP000747399"/>
    </source>
</evidence>
<feature type="signal peptide" evidence="2">
    <location>
        <begin position="1"/>
        <end position="32"/>
    </location>
</feature>
<dbReference type="PANTHER" id="PTHR24216:SF65">
    <property type="entry name" value="PAXILLIN-LIKE PROTEIN 1"/>
    <property type="match status" value="1"/>
</dbReference>
<keyword evidence="2" id="KW-0732">Signal</keyword>